<proteinExistence type="predicted"/>
<name>A0ABQ5LR57_9RHOB</name>
<keyword evidence="2" id="KW-0732">Signal</keyword>
<feature type="chain" id="PRO_5046221660" evidence="2">
    <location>
        <begin position="34"/>
        <end position="208"/>
    </location>
</feature>
<keyword evidence="4" id="KW-1185">Reference proteome</keyword>
<feature type="region of interest" description="Disordered" evidence="1">
    <location>
        <begin position="35"/>
        <end position="61"/>
    </location>
</feature>
<organism evidence="3 4">
    <name type="scientific">Sinisalibacter aestuarii</name>
    <dbReference type="NCBI Taxonomy" id="2949426"/>
    <lineage>
        <taxon>Bacteria</taxon>
        <taxon>Pseudomonadati</taxon>
        <taxon>Pseudomonadota</taxon>
        <taxon>Alphaproteobacteria</taxon>
        <taxon>Rhodobacterales</taxon>
        <taxon>Roseobacteraceae</taxon>
        <taxon>Sinisalibacter</taxon>
    </lineage>
</organism>
<evidence type="ECO:0000313" key="4">
    <source>
        <dbReference type="Proteomes" id="UP001144205"/>
    </source>
</evidence>
<gene>
    <name evidence="3" type="ORF">STA1M1_13640</name>
</gene>
<sequence length="208" mass="20491">MRRISDWRMPAGRGRGPALACATVLCLSGAAGAQTANPWTPPGAAPEAQYPGAAAGAQPTWAGQAPAASRYAPADLDARLSGAVRAAPVPPAPAAPGYVPGQLQAPSAVPQAVAPQVMMPQAALPYTALPGQAGVLGYAPVTPVVPGVATYPGALPYGAGIGAWPGYGAGLPYYGAGGWPGAGYGGGWPGSGWGGGWPMTGFSPFGFW</sequence>
<feature type="signal peptide" evidence="2">
    <location>
        <begin position="1"/>
        <end position="33"/>
    </location>
</feature>
<protein>
    <submittedName>
        <fullName evidence="3">Uncharacterized protein</fullName>
    </submittedName>
</protein>
<evidence type="ECO:0000256" key="2">
    <source>
        <dbReference type="SAM" id="SignalP"/>
    </source>
</evidence>
<reference evidence="3" key="1">
    <citation type="journal article" date="2023" name="Int. J. Syst. Evol. Microbiol.">
        <title>Sinisalibacter aestuarii sp. nov., isolated from estuarine sediment of the Arakawa River.</title>
        <authorList>
            <person name="Arafat S.T."/>
            <person name="Hirano S."/>
            <person name="Sato A."/>
            <person name="Takeuchi K."/>
            <person name="Yasuda T."/>
            <person name="Terahara T."/>
            <person name="Hamada M."/>
            <person name="Kobayashi T."/>
        </authorList>
    </citation>
    <scope>NUCLEOTIDE SEQUENCE</scope>
    <source>
        <strain evidence="3">B-399</strain>
    </source>
</reference>
<feature type="compositionally biased region" description="Low complexity" evidence="1">
    <location>
        <begin position="45"/>
        <end position="59"/>
    </location>
</feature>
<accession>A0ABQ5LR57</accession>
<evidence type="ECO:0000313" key="3">
    <source>
        <dbReference type="EMBL" id="GKY87495.1"/>
    </source>
</evidence>
<comment type="caution">
    <text evidence="3">The sequence shown here is derived from an EMBL/GenBank/DDBJ whole genome shotgun (WGS) entry which is preliminary data.</text>
</comment>
<dbReference type="Proteomes" id="UP001144205">
    <property type="component" value="Unassembled WGS sequence"/>
</dbReference>
<dbReference type="EMBL" id="BROH01000003">
    <property type="protein sequence ID" value="GKY87495.1"/>
    <property type="molecule type" value="Genomic_DNA"/>
</dbReference>
<dbReference type="RefSeq" id="WP_281841483.1">
    <property type="nucleotide sequence ID" value="NZ_BROH01000003.1"/>
</dbReference>
<evidence type="ECO:0000256" key="1">
    <source>
        <dbReference type="SAM" id="MobiDB-lite"/>
    </source>
</evidence>